<dbReference type="EMBL" id="PPHD01003370">
    <property type="protein sequence ID" value="POI33537.1"/>
    <property type="molecule type" value="Genomic_DNA"/>
</dbReference>
<name>A0A2P4TAZ2_BAMTH</name>
<reference evidence="1 2" key="1">
    <citation type="submission" date="2018-01" db="EMBL/GenBank/DDBJ databases">
        <title>Comparison of the Chinese Bamboo Partridge and Red Junglefowl genome sequences highlights the importance of demography in genome evolution.</title>
        <authorList>
            <person name="Tiley G.P."/>
            <person name="Kimball R.T."/>
            <person name="Braun E.L."/>
            <person name="Burleigh J.G."/>
        </authorList>
    </citation>
    <scope>NUCLEOTIDE SEQUENCE [LARGE SCALE GENOMIC DNA]</scope>
    <source>
        <strain evidence="1">RTK389</strain>
        <tissue evidence="1">Blood</tissue>
    </source>
</reference>
<evidence type="ECO:0000313" key="2">
    <source>
        <dbReference type="Proteomes" id="UP000237246"/>
    </source>
</evidence>
<proteinExistence type="predicted"/>
<dbReference type="Proteomes" id="UP000237246">
    <property type="component" value="Unassembled WGS sequence"/>
</dbReference>
<comment type="caution">
    <text evidence="1">The sequence shown here is derived from an EMBL/GenBank/DDBJ whole genome shotgun (WGS) entry which is preliminary data.</text>
</comment>
<dbReference type="AlphaFoldDB" id="A0A2P4TAZ2"/>
<evidence type="ECO:0000313" key="1">
    <source>
        <dbReference type="EMBL" id="POI33537.1"/>
    </source>
</evidence>
<feature type="non-terminal residue" evidence="1">
    <location>
        <position position="1"/>
    </location>
</feature>
<organism evidence="1 2">
    <name type="scientific">Bambusicola thoracicus</name>
    <name type="common">Chinese bamboo-partridge</name>
    <name type="synonym">Perdix thoracica</name>
    <dbReference type="NCBI Taxonomy" id="9083"/>
    <lineage>
        <taxon>Eukaryota</taxon>
        <taxon>Metazoa</taxon>
        <taxon>Chordata</taxon>
        <taxon>Craniata</taxon>
        <taxon>Vertebrata</taxon>
        <taxon>Euteleostomi</taxon>
        <taxon>Archelosauria</taxon>
        <taxon>Archosauria</taxon>
        <taxon>Dinosauria</taxon>
        <taxon>Saurischia</taxon>
        <taxon>Theropoda</taxon>
        <taxon>Coelurosauria</taxon>
        <taxon>Aves</taxon>
        <taxon>Neognathae</taxon>
        <taxon>Galloanserae</taxon>
        <taxon>Galliformes</taxon>
        <taxon>Phasianidae</taxon>
        <taxon>Perdicinae</taxon>
        <taxon>Bambusicola</taxon>
    </lineage>
</organism>
<protein>
    <submittedName>
        <fullName evidence="1">Uncharacterized protein</fullName>
    </submittedName>
</protein>
<keyword evidence="2" id="KW-1185">Reference proteome</keyword>
<gene>
    <name evidence="1" type="ORF">CIB84_002709</name>
</gene>
<sequence>LCSGLLRSSPGSRSKRQKETYKHFLASKLEHSPSNSASEISATSTAKWSNFTQSEELSPPLPSEIPSKIHNWLFLVGVKAPCLITTQVLIH</sequence>
<accession>A0A2P4TAZ2</accession>